<evidence type="ECO:0000256" key="1">
    <source>
        <dbReference type="ARBA" id="ARBA00022679"/>
    </source>
</evidence>
<accession>A0A5J4KAV1</accession>
<dbReference type="Pfam" id="PF00515">
    <property type="entry name" value="TPR_1"/>
    <property type="match status" value="1"/>
</dbReference>
<dbReference type="InterPro" id="IPR017441">
    <property type="entry name" value="Protein_kinase_ATP_BS"/>
</dbReference>
<dbReference type="PROSITE" id="PS50011">
    <property type="entry name" value="PROTEIN_KINASE_DOM"/>
    <property type="match status" value="1"/>
</dbReference>
<dbReference type="InterPro" id="IPR011009">
    <property type="entry name" value="Kinase-like_dom_sf"/>
</dbReference>
<keyword evidence="3" id="KW-0418">Kinase</keyword>
<keyword evidence="2 6" id="KW-0547">Nucleotide-binding</keyword>
<dbReference type="Pfam" id="PF13181">
    <property type="entry name" value="TPR_8"/>
    <property type="match status" value="1"/>
</dbReference>
<keyword evidence="4 6" id="KW-0067">ATP-binding</keyword>
<evidence type="ECO:0000256" key="4">
    <source>
        <dbReference type="ARBA" id="ARBA00022840"/>
    </source>
</evidence>
<comment type="caution">
    <text evidence="8">The sequence shown here is derived from an EMBL/GenBank/DDBJ whole genome shotgun (WGS) entry which is preliminary data.</text>
</comment>
<dbReference type="SUPFAM" id="SSF48452">
    <property type="entry name" value="TPR-like"/>
    <property type="match status" value="1"/>
</dbReference>
<dbReference type="Pfam" id="PF00069">
    <property type="entry name" value="Pkinase"/>
    <property type="match status" value="1"/>
</dbReference>
<dbReference type="InterPro" id="IPR000719">
    <property type="entry name" value="Prot_kinase_dom"/>
</dbReference>
<organism evidence="8 9">
    <name type="scientific">Thermogemmatispora aurantia</name>
    <dbReference type="NCBI Taxonomy" id="2045279"/>
    <lineage>
        <taxon>Bacteria</taxon>
        <taxon>Bacillati</taxon>
        <taxon>Chloroflexota</taxon>
        <taxon>Ktedonobacteria</taxon>
        <taxon>Thermogemmatisporales</taxon>
        <taxon>Thermogemmatisporaceae</taxon>
        <taxon>Thermogemmatispora</taxon>
    </lineage>
</organism>
<proteinExistence type="predicted"/>
<evidence type="ECO:0000256" key="6">
    <source>
        <dbReference type="PROSITE-ProRule" id="PRU10141"/>
    </source>
</evidence>
<dbReference type="CDD" id="cd14014">
    <property type="entry name" value="STKc_PknB_like"/>
    <property type="match status" value="1"/>
</dbReference>
<reference evidence="8 9" key="1">
    <citation type="journal article" date="2019" name="Int. J. Syst. Evol. Microbiol.">
        <title>Thermogemmatispora aurantia sp. nov. and Thermogemmatispora argillosa sp. nov., within the class Ktedonobacteria, and emended description of the genus Thermogemmatispora.</title>
        <authorList>
            <person name="Zheng Y."/>
            <person name="Wang C.M."/>
            <person name="Sakai Y."/>
            <person name="Abe K."/>
            <person name="Yokota A."/>
            <person name="Yabe S."/>
        </authorList>
    </citation>
    <scope>NUCLEOTIDE SEQUENCE [LARGE SCALE GENOMIC DNA]</scope>
    <source>
        <strain evidence="8 9">A1-2</strain>
    </source>
</reference>
<dbReference type="PROSITE" id="PS50293">
    <property type="entry name" value="TPR_REGION"/>
    <property type="match status" value="1"/>
</dbReference>
<dbReference type="SMART" id="SM00220">
    <property type="entry name" value="S_TKc"/>
    <property type="match status" value="1"/>
</dbReference>
<dbReference type="Gene3D" id="1.25.40.10">
    <property type="entry name" value="Tetratricopeptide repeat domain"/>
    <property type="match status" value="2"/>
</dbReference>
<evidence type="ECO:0000259" key="7">
    <source>
        <dbReference type="PROSITE" id="PS50011"/>
    </source>
</evidence>
<dbReference type="PROSITE" id="PS00107">
    <property type="entry name" value="PROTEIN_KINASE_ATP"/>
    <property type="match status" value="1"/>
</dbReference>
<evidence type="ECO:0000313" key="8">
    <source>
        <dbReference type="EMBL" id="GER85668.1"/>
    </source>
</evidence>
<evidence type="ECO:0000256" key="5">
    <source>
        <dbReference type="PROSITE-ProRule" id="PRU00339"/>
    </source>
</evidence>
<keyword evidence="1" id="KW-0808">Transferase</keyword>
<dbReference type="SMART" id="SM00028">
    <property type="entry name" value="TPR"/>
    <property type="match status" value="4"/>
</dbReference>
<evidence type="ECO:0000313" key="9">
    <source>
        <dbReference type="Proteomes" id="UP000334820"/>
    </source>
</evidence>
<protein>
    <recommendedName>
        <fullName evidence="7">Protein kinase domain-containing protein</fullName>
    </recommendedName>
</protein>
<name>A0A5J4KAV1_9CHLR</name>
<dbReference type="Gene3D" id="3.30.200.20">
    <property type="entry name" value="Phosphorylase Kinase, domain 1"/>
    <property type="match status" value="1"/>
</dbReference>
<dbReference type="GO" id="GO:0004674">
    <property type="term" value="F:protein serine/threonine kinase activity"/>
    <property type="evidence" value="ECO:0007669"/>
    <property type="project" value="TreeGrafter"/>
</dbReference>
<feature type="repeat" description="TPR" evidence="5">
    <location>
        <begin position="290"/>
        <end position="323"/>
    </location>
</feature>
<dbReference type="PANTHER" id="PTHR43289:SF34">
    <property type="entry name" value="SERINE_THREONINE-PROTEIN KINASE YBDM-RELATED"/>
    <property type="match status" value="1"/>
</dbReference>
<sequence length="457" mass="50602">MLLDLSGQRLDRYHLLRLLGSGSFGQVYLAEDHSQTPPAQVALKLLTSFRLNAQDLQAFLNEARTSLRLRHPHIVPLLDLGLDPQRSLPFLVMAYAPGGSLRLRHPRGSRLPLSTVLTYVAQITSALQYAHDAGIIHRDLKPDNLLLDAHDRLLLSDFGIALLASSFATSLSSTTGVAGTPTYMAPEQFLGHPQRASDQYALAVIIYEWLCGEPPFRGTFVELAGQHLQAAPPPLRPRAPEVDPAVEQVLLHALAKQPDERFPSVTAFTAALLRAVGTSLSTTLDAHQQSLALLQQAEQSLVQGNRQQALAIYNEAIRLNPSSAVAYNNRGTLRPHFKQLQEALADFSEAIRLKPDLAAAYFNRGLLSSLLGHYEQAIADFNAALRLKPQWAGAYYYRALLQAQLGQLQQARSDYEQASHLDPEFAEAFYSSFFEQLLRQRTQALPQMLPWQLVGPE</sequence>
<dbReference type="RefSeq" id="WP_170293463.1">
    <property type="nucleotide sequence ID" value="NZ_BKZV01000009.1"/>
</dbReference>
<dbReference type="EMBL" id="BKZV01000009">
    <property type="protein sequence ID" value="GER85668.1"/>
    <property type="molecule type" value="Genomic_DNA"/>
</dbReference>
<feature type="repeat" description="TPR" evidence="5">
    <location>
        <begin position="358"/>
        <end position="391"/>
    </location>
</feature>
<keyword evidence="5" id="KW-0802">TPR repeat</keyword>
<feature type="domain" description="Protein kinase" evidence="7">
    <location>
        <begin position="13"/>
        <end position="273"/>
    </location>
</feature>
<dbReference type="InterPro" id="IPR011990">
    <property type="entry name" value="TPR-like_helical_dom_sf"/>
</dbReference>
<dbReference type="InterPro" id="IPR008271">
    <property type="entry name" value="Ser/Thr_kinase_AS"/>
</dbReference>
<gene>
    <name evidence="8" type="ORF">KTAU_43020</name>
</gene>
<dbReference type="InterPro" id="IPR019734">
    <property type="entry name" value="TPR_rpt"/>
</dbReference>
<keyword evidence="9" id="KW-1185">Reference proteome</keyword>
<evidence type="ECO:0000256" key="3">
    <source>
        <dbReference type="ARBA" id="ARBA00022777"/>
    </source>
</evidence>
<feature type="binding site" evidence="6">
    <location>
        <position position="44"/>
    </location>
    <ligand>
        <name>ATP</name>
        <dbReference type="ChEBI" id="CHEBI:30616"/>
    </ligand>
</feature>
<dbReference type="SUPFAM" id="SSF56112">
    <property type="entry name" value="Protein kinase-like (PK-like)"/>
    <property type="match status" value="1"/>
</dbReference>
<feature type="repeat" description="TPR" evidence="5">
    <location>
        <begin position="324"/>
        <end position="357"/>
    </location>
</feature>
<dbReference type="GO" id="GO:0005524">
    <property type="term" value="F:ATP binding"/>
    <property type="evidence" value="ECO:0007669"/>
    <property type="project" value="UniProtKB-UniRule"/>
</dbReference>
<dbReference type="PANTHER" id="PTHR43289">
    <property type="entry name" value="MITOGEN-ACTIVATED PROTEIN KINASE KINASE KINASE 20-RELATED"/>
    <property type="match status" value="1"/>
</dbReference>
<dbReference type="Pfam" id="PF13432">
    <property type="entry name" value="TPR_16"/>
    <property type="match status" value="1"/>
</dbReference>
<evidence type="ECO:0000256" key="2">
    <source>
        <dbReference type="ARBA" id="ARBA00022741"/>
    </source>
</evidence>
<dbReference type="PROSITE" id="PS50005">
    <property type="entry name" value="TPR"/>
    <property type="match status" value="4"/>
</dbReference>
<dbReference type="AlphaFoldDB" id="A0A5J4KAV1"/>
<dbReference type="Proteomes" id="UP000334820">
    <property type="component" value="Unassembled WGS sequence"/>
</dbReference>
<dbReference type="PROSITE" id="PS00108">
    <property type="entry name" value="PROTEIN_KINASE_ST"/>
    <property type="match status" value="1"/>
</dbReference>
<feature type="repeat" description="TPR" evidence="5">
    <location>
        <begin position="392"/>
        <end position="425"/>
    </location>
</feature>
<dbReference type="Gene3D" id="1.10.510.10">
    <property type="entry name" value="Transferase(Phosphotransferase) domain 1"/>
    <property type="match status" value="1"/>
</dbReference>